<feature type="transmembrane region" description="Helical" evidence="5">
    <location>
        <begin position="220"/>
        <end position="241"/>
    </location>
</feature>
<feature type="transmembrane region" description="Helical" evidence="5">
    <location>
        <begin position="119"/>
        <end position="144"/>
    </location>
</feature>
<feature type="transmembrane region" description="Helical" evidence="5">
    <location>
        <begin position="310"/>
        <end position="334"/>
    </location>
</feature>
<dbReference type="STRING" id="6526.A0A2C9M8T0"/>
<dbReference type="GO" id="GO:0016020">
    <property type="term" value="C:membrane"/>
    <property type="evidence" value="ECO:0007669"/>
    <property type="project" value="UniProtKB-SubCell"/>
</dbReference>
<dbReference type="InterPro" id="IPR052954">
    <property type="entry name" value="GPCR-Ligand_Int"/>
</dbReference>
<keyword evidence="3 5" id="KW-1133">Transmembrane helix</keyword>
<dbReference type="EnsemblMetazoa" id="BGLB039755-RA">
    <property type="protein sequence ID" value="BGLB039755-PA"/>
    <property type="gene ID" value="BGLB039755"/>
</dbReference>
<dbReference type="OrthoDB" id="6276488at2759"/>
<dbReference type="VEuPathDB" id="VectorBase:BGLB039755"/>
<comment type="subcellular location">
    <subcellularLocation>
        <location evidence="1">Membrane</location>
    </subcellularLocation>
</comment>
<reference evidence="7" key="1">
    <citation type="submission" date="2020-05" db="UniProtKB">
        <authorList>
            <consortium name="EnsemblMetazoa"/>
        </authorList>
    </citation>
    <scope>IDENTIFICATION</scope>
    <source>
        <strain evidence="7">BB02</strain>
    </source>
</reference>
<feature type="transmembrane region" description="Helical" evidence="5">
    <location>
        <begin position="273"/>
        <end position="298"/>
    </location>
</feature>
<evidence type="ECO:0000313" key="8">
    <source>
        <dbReference type="Proteomes" id="UP000076420"/>
    </source>
</evidence>
<protein>
    <recommendedName>
        <fullName evidence="6">G-protein coupled receptors family 1 profile domain-containing protein</fullName>
    </recommendedName>
</protein>
<dbReference type="PROSITE" id="PS50262">
    <property type="entry name" value="G_PROTEIN_RECEP_F1_2"/>
    <property type="match status" value="1"/>
</dbReference>
<name>A0A2C9M8T0_BIOGL</name>
<dbReference type="RefSeq" id="XP_013090263.2">
    <property type="nucleotide sequence ID" value="XM_013234809.2"/>
</dbReference>
<dbReference type="InterPro" id="IPR000276">
    <property type="entry name" value="GPCR_Rhodpsn"/>
</dbReference>
<dbReference type="SUPFAM" id="SSF81321">
    <property type="entry name" value="Family A G protein-coupled receptor-like"/>
    <property type="match status" value="1"/>
</dbReference>
<proteinExistence type="predicted"/>
<evidence type="ECO:0000256" key="4">
    <source>
        <dbReference type="ARBA" id="ARBA00023136"/>
    </source>
</evidence>
<dbReference type="PANTHER" id="PTHR46641:SF2">
    <property type="entry name" value="FMRFAMIDE RECEPTOR"/>
    <property type="match status" value="1"/>
</dbReference>
<keyword evidence="4 5" id="KW-0472">Membrane</keyword>
<evidence type="ECO:0000256" key="3">
    <source>
        <dbReference type="ARBA" id="ARBA00022989"/>
    </source>
</evidence>
<dbReference type="PRINTS" id="PR00237">
    <property type="entry name" value="GPCRRHODOPSN"/>
</dbReference>
<accession>A0A2C9M8T0</accession>
<evidence type="ECO:0000256" key="5">
    <source>
        <dbReference type="SAM" id="Phobius"/>
    </source>
</evidence>
<feature type="transmembrane region" description="Helical" evidence="5">
    <location>
        <begin position="80"/>
        <end position="99"/>
    </location>
</feature>
<organism evidence="7 8">
    <name type="scientific">Biomphalaria glabrata</name>
    <name type="common">Bloodfluke planorb</name>
    <name type="synonym">Freshwater snail</name>
    <dbReference type="NCBI Taxonomy" id="6526"/>
    <lineage>
        <taxon>Eukaryota</taxon>
        <taxon>Metazoa</taxon>
        <taxon>Spiralia</taxon>
        <taxon>Lophotrochozoa</taxon>
        <taxon>Mollusca</taxon>
        <taxon>Gastropoda</taxon>
        <taxon>Heterobranchia</taxon>
        <taxon>Euthyneura</taxon>
        <taxon>Panpulmonata</taxon>
        <taxon>Hygrophila</taxon>
        <taxon>Lymnaeoidea</taxon>
        <taxon>Planorbidae</taxon>
        <taxon>Biomphalaria</taxon>
    </lineage>
</organism>
<sequence>MNFYLETRNDSSQKVFAYSNRSSINQTTGSGELLGDFARSLFILVNHVIISTCICLFGIVGNCINITVFLKQGLRRSVNLSLCAMSLSDLFGLLFQVWHNFCLDPYLDLADLPVNFMEIQYLTAGWPNVIMVRITSWITMYITAERCLSVLTPLKIQRIVTFERTAVILLFVVLLNVSSLLPLYSSAYFSWNFNPSQNKTTLGVSFYSNKLVIEGIINRFQASLAIIAFVLVVLFTAILAINLKRKSKWRRGVTSNKNQQEALSSRESKTVGMIIVVAVVLIVCYTPGVTCSITTSFIPDFGITGKQANVFHAVWSFCFLFHAVNSSINVLLYYRMSSKYRTTLREIFPMLRKKLTNGTLQTLEVTIN</sequence>
<dbReference type="PANTHER" id="PTHR46641">
    <property type="entry name" value="FMRFAMIDE RECEPTOR-RELATED"/>
    <property type="match status" value="1"/>
</dbReference>
<dbReference type="InterPro" id="IPR019427">
    <property type="entry name" value="7TM_GPCR_serpentine_rcpt_Srw"/>
</dbReference>
<dbReference type="SMART" id="SM01381">
    <property type="entry name" value="7TM_GPCR_Srsx"/>
    <property type="match status" value="1"/>
</dbReference>
<evidence type="ECO:0000259" key="6">
    <source>
        <dbReference type="PROSITE" id="PS50262"/>
    </source>
</evidence>
<feature type="transmembrane region" description="Helical" evidence="5">
    <location>
        <begin position="165"/>
        <end position="184"/>
    </location>
</feature>
<dbReference type="KEGG" id="bgt:106074086"/>
<feature type="domain" description="G-protein coupled receptors family 1 profile" evidence="6">
    <location>
        <begin position="61"/>
        <end position="333"/>
    </location>
</feature>
<evidence type="ECO:0000256" key="1">
    <source>
        <dbReference type="ARBA" id="ARBA00004370"/>
    </source>
</evidence>
<dbReference type="AlphaFoldDB" id="A0A2C9M8T0"/>
<gene>
    <name evidence="7" type="primary">106074086</name>
</gene>
<keyword evidence="2 5" id="KW-0812">Transmembrane</keyword>
<feature type="transmembrane region" description="Helical" evidence="5">
    <location>
        <begin position="41"/>
        <end position="68"/>
    </location>
</feature>
<dbReference type="GO" id="GO:0008528">
    <property type="term" value="F:G protein-coupled peptide receptor activity"/>
    <property type="evidence" value="ECO:0007669"/>
    <property type="project" value="InterPro"/>
</dbReference>
<evidence type="ECO:0000256" key="2">
    <source>
        <dbReference type="ARBA" id="ARBA00022692"/>
    </source>
</evidence>
<dbReference type="InterPro" id="IPR017452">
    <property type="entry name" value="GPCR_Rhodpsn_7TM"/>
</dbReference>
<evidence type="ECO:0000313" key="7">
    <source>
        <dbReference type="EnsemblMetazoa" id="BGLB039755-PA"/>
    </source>
</evidence>
<dbReference type="VEuPathDB" id="VectorBase:BGLAX_026879"/>
<dbReference type="Gene3D" id="1.20.1070.10">
    <property type="entry name" value="Rhodopsin 7-helix transmembrane proteins"/>
    <property type="match status" value="1"/>
</dbReference>
<dbReference type="Pfam" id="PF10324">
    <property type="entry name" value="7TM_GPCR_Srw"/>
    <property type="match status" value="1"/>
</dbReference>
<dbReference type="Proteomes" id="UP000076420">
    <property type="component" value="Unassembled WGS sequence"/>
</dbReference>